<dbReference type="InterPro" id="IPR036945">
    <property type="entry name" value="DAGK_sf"/>
</dbReference>
<keyword evidence="18" id="KW-0479">Metal-binding</keyword>
<keyword evidence="3" id="KW-1003">Cell membrane</keyword>
<reference evidence="20 21" key="1">
    <citation type="journal article" date="2015" name="MBio">
        <title>Genome-Resolved Metagenomic Analysis Reveals Roles for Candidate Phyla and Other Microbial Community Members in Biogeochemical Transformations in Oil Reservoirs.</title>
        <authorList>
            <person name="Hu P."/>
            <person name="Tom L."/>
            <person name="Singh A."/>
            <person name="Thomas B.C."/>
            <person name="Baker B.J."/>
            <person name="Piceno Y.M."/>
            <person name="Andersen G.L."/>
            <person name="Banfield J.F."/>
        </authorList>
    </citation>
    <scope>NUCLEOTIDE SEQUENCE [LARGE SCALE GENOMIC DNA]</scope>
    <source>
        <strain evidence="20">46_16</strain>
    </source>
</reference>
<evidence type="ECO:0000256" key="13">
    <source>
        <dbReference type="ARBA" id="ARBA00023209"/>
    </source>
</evidence>
<keyword evidence="8 20" id="KW-0418">Kinase</keyword>
<name>A0A101FY56_9CHLR</name>
<evidence type="ECO:0000256" key="6">
    <source>
        <dbReference type="ARBA" id="ARBA00022692"/>
    </source>
</evidence>
<dbReference type="PANTHER" id="PTHR34299:SF1">
    <property type="entry name" value="DIACYLGLYCEROL KINASE"/>
    <property type="match status" value="1"/>
</dbReference>
<comment type="similarity">
    <text evidence="2">Belongs to the bacterial diacylglycerol kinase family.</text>
</comment>
<dbReference type="GO" id="GO:0008654">
    <property type="term" value="P:phospholipid biosynthetic process"/>
    <property type="evidence" value="ECO:0007669"/>
    <property type="project" value="UniProtKB-KW"/>
</dbReference>
<keyword evidence="13" id="KW-0594">Phospholipid biosynthesis</keyword>
<evidence type="ECO:0000256" key="1">
    <source>
        <dbReference type="ARBA" id="ARBA00004651"/>
    </source>
</evidence>
<comment type="subcellular location">
    <subcellularLocation>
        <location evidence="1">Cell membrane</location>
        <topology evidence="1">Multi-pass membrane protein</topology>
    </subcellularLocation>
</comment>
<evidence type="ECO:0000256" key="8">
    <source>
        <dbReference type="ARBA" id="ARBA00022777"/>
    </source>
</evidence>
<evidence type="ECO:0000256" key="18">
    <source>
        <dbReference type="PIRSR" id="PIRSR600829-4"/>
    </source>
</evidence>
<evidence type="ECO:0000256" key="14">
    <source>
        <dbReference type="ARBA" id="ARBA00023264"/>
    </source>
</evidence>
<comment type="cofactor">
    <cofactor evidence="18">
        <name>Mg(2+)</name>
        <dbReference type="ChEBI" id="CHEBI:18420"/>
    </cofactor>
    <text evidence="18">Mn(2+), Zn(2+), Cd(2+) and Co(2+) support activity to lesser extents.</text>
</comment>
<dbReference type="InterPro" id="IPR033717">
    <property type="entry name" value="UDPK"/>
</dbReference>
<keyword evidence="11" id="KW-0443">Lipid metabolism</keyword>
<dbReference type="EMBL" id="LGFU01000019">
    <property type="protein sequence ID" value="KUK46580.1"/>
    <property type="molecule type" value="Genomic_DNA"/>
</dbReference>
<evidence type="ECO:0000256" key="2">
    <source>
        <dbReference type="ARBA" id="ARBA00005967"/>
    </source>
</evidence>
<dbReference type="Gene3D" id="1.10.287.3610">
    <property type="match status" value="1"/>
</dbReference>
<protein>
    <submittedName>
        <fullName evidence="20">Diacylglycerol kinase</fullName>
    </submittedName>
</protein>
<evidence type="ECO:0000256" key="16">
    <source>
        <dbReference type="PIRSR" id="PIRSR600829-2"/>
    </source>
</evidence>
<dbReference type="PANTHER" id="PTHR34299">
    <property type="entry name" value="DIACYLGLYCEROL KINASE"/>
    <property type="match status" value="1"/>
</dbReference>
<feature type="transmembrane region" description="Helical" evidence="19">
    <location>
        <begin position="29"/>
        <end position="47"/>
    </location>
</feature>
<keyword evidence="5" id="KW-0808">Transferase</keyword>
<accession>A0A101FY56</accession>
<evidence type="ECO:0000313" key="20">
    <source>
        <dbReference type="EMBL" id="KUK46580.1"/>
    </source>
</evidence>
<feature type="binding site" evidence="18">
    <location>
        <position position="74"/>
    </location>
    <ligand>
        <name>a divalent metal cation</name>
        <dbReference type="ChEBI" id="CHEBI:60240"/>
    </ligand>
</feature>
<comment type="caution">
    <text evidence="20">The sequence shown here is derived from an EMBL/GenBank/DDBJ whole genome shotgun (WGS) entry which is preliminary data.</text>
</comment>
<dbReference type="GO" id="GO:0046872">
    <property type="term" value="F:metal ion binding"/>
    <property type="evidence" value="ECO:0007669"/>
    <property type="project" value="UniProtKB-KW"/>
</dbReference>
<dbReference type="AlphaFoldDB" id="A0A101FY56"/>
<dbReference type="GO" id="GO:0005524">
    <property type="term" value="F:ATP binding"/>
    <property type="evidence" value="ECO:0007669"/>
    <property type="project" value="UniProtKB-KW"/>
</dbReference>
<dbReference type="Pfam" id="PF01219">
    <property type="entry name" value="DAGK_prokar"/>
    <property type="match status" value="1"/>
</dbReference>
<organism evidence="20 21">
    <name type="scientific">Anaerolinea thermophila</name>
    <dbReference type="NCBI Taxonomy" id="167964"/>
    <lineage>
        <taxon>Bacteria</taxon>
        <taxon>Bacillati</taxon>
        <taxon>Chloroflexota</taxon>
        <taxon>Anaerolineae</taxon>
        <taxon>Anaerolineales</taxon>
        <taxon>Anaerolineaceae</taxon>
        <taxon>Anaerolinea</taxon>
    </lineage>
</organism>
<keyword evidence="7 17" id="KW-0547">Nucleotide-binding</keyword>
<evidence type="ECO:0000313" key="21">
    <source>
        <dbReference type="Proteomes" id="UP000064249"/>
    </source>
</evidence>
<evidence type="ECO:0000256" key="12">
    <source>
        <dbReference type="ARBA" id="ARBA00023136"/>
    </source>
</evidence>
<feature type="transmembrane region" description="Helical" evidence="19">
    <location>
        <begin position="53"/>
        <end position="73"/>
    </location>
</feature>
<feature type="binding site" evidence="17">
    <location>
        <begin position="92"/>
        <end position="93"/>
    </location>
    <ligand>
        <name>ATP</name>
        <dbReference type="ChEBI" id="CHEBI:30616"/>
    </ligand>
</feature>
<evidence type="ECO:0000256" key="17">
    <source>
        <dbReference type="PIRSR" id="PIRSR600829-3"/>
    </source>
</evidence>
<evidence type="ECO:0000256" key="7">
    <source>
        <dbReference type="ARBA" id="ARBA00022741"/>
    </source>
</evidence>
<evidence type="ECO:0000256" key="15">
    <source>
        <dbReference type="PIRSR" id="PIRSR600829-1"/>
    </source>
</evidence>
<keyword evidence="14" id="KW-1208">Phospholipid metabolism</keyword>
<evidence type="ECO:0000256" key="4">
    <source>
        <dbReference type="ARBA" id="ARBA00022516"/>
    </source>
</evidence>
<dbReference type="GO" id="GO:0005886">
    <property type="term" value="C:plasma membrane"/>
    <property type="evidence" value="ECO:0007669"/>
    <property type="project" value="UniProtKB-SubCell"/>
</dbReference>
<keyword evidence="4" id="KW-0444">Lipid biosynthesis</keyword>
<evidence type="ECO:0000256" key="9">
    <source>
        <dbReference type="ARBA" id="ARBA00022840"/>
    </source>
</evidence>
<evidence type="ECO:0000256" key="11">
    <source>
        <dbReference type="ARBA" id="ARBA00023098"/>
    </source>
</evidence>
<feature type="binding site" evidence="16">
    <location>
        <position position="67"/>
    </location>
    <ligand>
        <name>substrate</name>
    </ligand>
</feature>
<keyword evidence="6 19" id="KW-0812">Transmembrane</keyword>
<dbReference type="Proteomes" id="UP000064249">
    <property type="component" value="Unassembled WGS sequence"/>
</dbReference>
<evidence type="ECO:0000256" key="3">
    <source>
        <dbReference type="ARBA" id="ARBA00022475"/>
    </source>
</evidence>
<keyword evidence="12 19" id="KW-0472">Membrane</keyword>
<dbReference type="InterPro" id="IPR000829">
    <property type="entry name" value="DAGK"/>
</dbReference>
<keyword evidence="18" id="KW-0460">Magnesium</keyword>
<keyword evidence="9 17" id="KW-0067">ATP-binding</keyword>
<feature type="transmembrane region" description="Helical" evidence="19">
    <location>
        <begin position="94"/>
        <end position="115"/>
    </location>
</feature>
<feature type="binding site" evidence="17">
    <location>
        <position position="74"/>
    </location>
    <ligand>
        <name>ATP</name>
        <dbReference type="ChEBI" id="CHEBI:30616"/>
    </ligand>
</feature>
<evidence type="ECO:0000256" key="10">
    <source>
        <dbReference type="ARBA" id="ARBA00022989"/>
    </source>
</evidence>
<dbReference type="CDD" id="cd14265">
    <property type="entry name" value="UDPK_IM_like"/>
    <property type="match status" value="1"/>
</dbReference>
<evidence type="ECO:0000256" key="5">
    <source>
        <dbReference type="ARBA" id="ARBA00022679"/>
    </source>
</evidence>
<feature type="active site" description="Proton acceptor" evidence="15">
    <location>
        <position position="67"/>
    </location>
</feature>
<dbReference type="GO" id="GO:0016301">
    <property type="term" value="F:kinase activity"/>
    <property type="evidence" value="ECO:0007669"/>
    <property type="project" value="UniProtKB-KW"/>
</dbReference>
<evidence type="ECO:0000256" key="19">
    <source>
        <dbReference type="SAM" id="Phobius"/>
    </source>
</evidence>
<keyword evidence="10 19" id="KW-1133">Transmembrane helix</keyword>
<gene>
    <name evidence="20" type="ORF">XD73_0549</name>
</gene>
<sequence>MNHKKYTLKESFKFAFEGFLYAIQTQRNLRFQLIVAVIVLTASTLLPMQNIEWAIIFLLISLVIVAEILNTAIEKTIDMIEDRYDPVAKTVKDLSAAAVLFIAMMAVVVGVIIYLPKFIALF</sequence>
<proteinExistence type="inferred from homology"/>